<dbReference type="PROSITE" id="PS51335">
    <property type="entry name" value="ELMO"/>
    <property type="match status" value="1"/>
</dbReference>
<sequence>MMILHTVITLFYTTDILPVSLNIAERSTISVSAVGESNMGLVEEIVRVYHTVYDILFRLVHGQARVATLARGESTAALYRYLATRPHFKDILVMLDGREAPVDEMVNHLGFLCPDLRIGPSSPLTSPLPRHLSTLAQVETGRAHVLGLLSESYDEASTSHCAMLERVSVALGVGDDWRSVGFQRKSCPWTDFRACGMLVLDSMDRLLGEAGAGAPLGDTDEREGEGRGVTNRLAALVARVGQDGRDHPQAGYPFALAWINHLMAGCDSLRDRGTHSMYASILDTLDKNGSPDTAGYVYTHFLHSVLDTAERFYTHWTLNRPETVMGYNEVYAQFIASDK</sequence>
<name>A0A9K3CYP8_9EUKA</name>
<evidence type="ECO:0000313" key="2">
    <source>
        <dbReference type="EMBL" id="GIQ85427.1"/>
    </source>
</evidence>
<evidence type="ECO:0000259" key="1">
    <source>
        <dbReference type="PROSITE" id="PS51335"/>
    </source>
</evidence>
<proteinExistence type="predicted"/>
<dbReference type="EMBL" id="BDIP01001934">
    <property type="protein sequence ID" value="GIQ85427.1"/>
    <property type="molecule type" value="Genomic_DNA"/>
</dbReference>
<protein>
    <recommendedName>
        <fullName evidence="1">ELMO domain-containing protein</fullName>
    </recommendedName>
</protein>
<dbReference type="InterPro" id="IPR006816">
    <property type="entry name" value="ELMO_dom"/>
</dbReference>
<dbReference type="Proteomes" id="UP000265618">
    <property type="component" value="Unassembled WGS sequence"/>
</dbReference>
<accession>A0A9K3CYP8</accession>
<reference evidence="2 3" key="1">
    <citation type="journal article" date="2018" name="PLoS ONE">
        <title>The draft genome of Kipferlia bialata reveals reductive genome evolution in fornicate parasites.</title>
        <authorList>
            <person name="Tanifuji G."/>
            <person name="Takabayashi S."/>
            <person name="Kume K."/>
            <person name="Takagi M."/>
            <person name="Nakayama T."/>
            <person name="Kamikawa R."/>
            <person name="Inagaki Y."/>
            <person name="Hashimoto T."/>
        </authorList>
    </citation>
    <scope>NUCLEOTIDE SEQUENCE [LARGE SCALE GENOMIC DNA]</scope>
    <source>
        <strain evidence="2">NY0173</strain>
    </source>
</reference>
<feature type="domain" description="ELMO" evidence="1">
    <location>
        <begin position="144"/>
        <end position="339"/>
    </location>
</feature>
<dbReference type="AlphaFoldDB" id="A0A9K3CYP8"/>
<keyword evidence="3" id="KW-1185">Reference proteome</keyword>
<organism evidence="2 3">
    <name type="scientific">Kipferlia bialata</name>
    <dbReference type="NCBI Taxonomy" id="797122"/>
    <lineage>
        <taxon>Eukaryota</taxon>
        <taxon>Metamonada</taxon>
        <taxon>Carpediemonas-like organisms</taxon>
        <taxon>Kipferlia</taxon>
    </lineage>
</organism>
<dbReference type="Pfam" id="PF04727">
    <property type="entry name" value="ELMO_CED12"/>
    <property type="match status" value="1"/>
</dbReference>
<evidence type="ECO:0000313" key="3">
    <source>
        <dbReference type="Proteomes" id="UP000265618"/>
    </source>
</evidence>
<comment type="caution">
    <text evidence="2">The sequence shown here is derived from an EMBL/GenBank/DDBJ whole genome shotgun (WGS) entry which is preliminary data.</text>
</comment>
<gene>
    <name evidence="2" type="ORF">KIPB_007091</name>
</gene>